<evidence type="ECO:0000256" key="2">
    <source>
        <dbReference type="ARBA" id="ARBA00022692"/>
    </source>
</evidence>
<keyword evidence="4" id="KW-0472">Membrane</keyword>
<organism evidence="5 6">
    <name type="scientific">Paramuricea clavata</name>
    <name type="common">Red gorgonian</name>
    <name type="synonym">Violescent sea-whip</name>
    <dbReference type="NCBI Taxonomy" id="317549"/>
    <lineage>
        <taxon>Eukaryota</taxon>
        <taxon>Metazoa</taxon>
        <taxon>Cnidaria</taxon>
        <taxon>Anthozoa</taxon>
        <taxon>Octocorallia</taxon>
        <taxon>Malacalcyonacea</taxon>
        <taxon>Plexauridae</taxon>
        <taxon>Paramuricea</taxon>
    </lineage>
</organism>
<keyword evidence="3" id="KW-1133">Transmembrane helix</keyword>
<evidence type="ECO:0000256" key="3">
    <source>
        <dbReference type="ARBA" id="ARBA00022989"/>
    </source>
</evidence>
<dbReference type="GO" id="GO:0015171">
    <property type="term" value="F:amino acid transmembrane transporter activity"/>
    <property type="evidence" value="ECO:0007669"/>
    <property type="project" value="TreeGrafter"/>
</dbReference>
<protein>
    <submittedName>
        <fullName evidence="5">Cationic amino acid transporter 4-like</fullName>
    </submittedName>
</protein>
<comment type="caution">
    <text evidence="5">The sequence shown here is derived from an EMBL/GenBank/DDBJ whole genome shotgun (WGS) entry which is preliminary data.</text>
</comment>
<dbReference type="Pfam" id="PF13520">
    <property type="entry name" value="AA_permease_2"/>
    <property type="match status" value="1"/>
</dbReference>
<dbReference type="AlphaFoldDB" id="A0A7D9EP76"/>
<dbReference type="PANTHER" id="PTHR43243:SF105">
    <property type="entry name" value="CATIONIC AMINO ACID TRANSPORTER C-TERMINAL DOMAIN-CONTAINING PROTEIN"/>
    <property type="match status" value="1"/>
</dbReference>
<keyword evidence="6" id="KW-1185">Reference proteome</keyword>
<reference evidence="5" key="1">
    <citation type="submission" date="2020-04" db="EMBL/GenBank/DDBJ databases">
        <authorList>
            <person name="Alioto T."/>
            <person name="Alioto T."/>
            <person name="Gomez Garrido J."/>
        </authorList>
    </citation>
    <scope>NUCLEOTIDE SEQUENCE</scope>
    <source>
        <strain evidence="5">A484AB</strain>
    </source>
</reference>
<keyword evidence="2" id="KW-0812">Transmembrane</keyword>
<sequence>MSLAKFYSMLIRTKDVTTKVTESALHRCLNVFDLTFLGVGATVGAGLYVVTGQVAKEMAGPGIVLSFLIAAVASMLAGLCYAEFGCRVSKAGSAYVYTYATLGEFWGFVIGWNMILEYIIGNASLARGLSDYIDSIFGGAIKDFFITNIGSWKVDGIGSYPDFLAMLMPLLMMAIVCMGAQHSTVFNKTVTAINLAVVVFIVGVGLWHVDTRNWTPRQNFAPYGASGILAGAASCFFCFVGFDVIATAGEETINPRRNIPLSIVLSLLISFFCYFGVATVLTMMVSYNDLKQQAPLANAFGDHAFKVQWSFIFFQKITFLSN</sequence>
<dbReference type="PANTHER" id="PTHR43243">
    <property type="entry name" value="INNER MEMBRANE TRANSPORTER YGJI-RELATED"/>
    <property type="match status" value="1"/>
</dbReference>
<dbReference type="InterPro" id="IPR002293">
    <property type="entry name" value="AA/rel_permease1"/>
</dbReference>
<dbReference type="EMBL" id="CACRXK020008388">
    <property type="protein sequence ID" value="CAB4014642.1"/>
    <property type="molecule type" value="Genomic_DNA"/>
</dbReference>
<dbReference type="Gene3D" id="1.20.1740.10">
    <property type="entry name" value="Amino acid/polyamine transporter I"/>
    <property type="match status" value="1"/>
</dbReference>
<dbReference type="Proteomes" id="UP001152795">
    <property type="component" value="Unassembled WGS sequence"/>
</dbReference>
<evidence type="ECO:0000256" key="1">
    <source>
        <dbReference type="ARBA" id="ARBA00004141"/>
    </source>
</evidence>
<proteinExistence type="predicted"/>
<name>A0A7D9EP76_PARCT</name>
<evidence type="ECO:0000256" key="4">
    <source>
        <dbReference type="ARBA" id="ARBA00023136"/>
    </source>
</evidence>
<evidence type="ECO:0000313" key="5">
    <source>
        <dbReference type="EMBL" id="CAB4014642.1"/>
    </source>
</evidence>
<accession>A0A7D9EP76</accession>
<comment type="subcellular location">
    <subcellularLocation>
        <location evidence="1">Membrane</location>
        <topology evidence="1">Multi-pass membrane protein</topology>
    </subcellularLocation>
</comment>
<gene>
    <name evidence="5" type="ORF">PACLA_8A052935</name>
</gene>
<dbReference type="GO" id="GO:0005886">
    <property type="term" value="C:plasma membrane"/>
    <property type="evidence" value="ECO:0007669"/>
    <property type="project" value="TreeGrafter"/>
</dbReference>
<dbReference type="OrthoDB" id="5963491at2759"/>
<evidence type="ECO:0000313" key="6">
    <source>
        <dbReference type="Proteomes" id="UP001152795"/>
    </source>
</evidence>